<keyword evidence="3" id="KW-1185">Reference proteome</keyword>
<evidence type="ECO:0000313" key="2">
    <source>
        <dbReference type="EMBL" id="AFL84529.1"/>
    </source>
</evidence>
<dbReference type="HOGENOM" id="CLU_2785537_0_0_10"/>
<organism evidence="2 3">
    <name type="scientific">Belliella baltica (strain DSM 15883 / CIP 108006 / LMG 21964 / BA134)</name>
    <dbReference type="NCBI Taxonomy" id="866536"/>
    <lineage>
        <taxon>Bacteria</taxon>
        <taxon>Pseudomonadati</taxon>
        <taxon>Bacteroidota</taxon>
        <taxon>Cytophagia</taxon>
        <taxon>Cytophagales</taxon>
        <taxon>Cyclobacteriaceae</taxon>
        <taxon>Belliella</taxon>
    </lineage>
</organism>
<dbReference type="EMBL" id="CP003281">
    <property type="protein sequence ID" value="AFL84529.1"/>
    <property type="molecule type" value="Genomic_DNA"/>
</dbReference>
<dbReference type="STRING" id="866536.Belba_1952"/>
<gene>
    <name evidence="2" type="ordered locus">Belba_1952</name>
</gene>
<dbReference type="RefSeq" id="WP_014772508.1">
    <property type="nucleotide sequence ID" value="NC_018010.1"/>
</dbReference>
<evidence type="ECO:0000313" key="3">
    <source>
        <dbReference type="Proteomes" id="UP000006050"/>
    </source>
</evidence>
<dbReference type="OrthoDB" id="820796at2"/>
<dbReference type="KEGG" id="bbd:Belba_1952"/>
<accession>I3Z5L1</accession>
<dbReference type="Proteomes" id="UP000006050">
    <property type="component" value="Chromosome"/>
</dbReference>
<keyword evidence="1" id="KW-0472">Membrane</keyword>
<name>I3Z5L1_BELBD</name>
<dbReference type="AlphaFoldDB" id="I3Z5L1"/>
<sequence>MLKNIFKYQVGVFDFLDEHWEGAVVSKLISNIVLSFFIFGLVVGLLNYLGVIFYSDVISPFFAIELAL</sequence>
<feature type="transmembrane region" description="Helical" evidence="1">
    <location>
        <begin position="32"/>
        <end position="54"/>
    </location>
</feature>
<keyword evidence="1" id="KW-0812">Transmembrane</keyword>
<reference evidence="3" key="1">
    <citation type="submission" date="2012-06" db="EMBL/GenBank/DDBJ databases">
        <title>The complete genome of Belliella baltica DSM 15883.</title>
        <authorList>
            <person name="Lucas S."/>
            <person name="Copeland A."/>
            <person name="Lapidus A."/>
            <person name="Goodwin L."/>
            <person name="Pitluck S."/>
            <person name="Peters L."/>
            <person name="Mikhailova N."/>
            <person name="Davenport K."/>
            <person name="Kyrpides N."/>
            <person name="Mavromatis K."/>
            <person name="Pagani I."/>
            <person name="Ivanova N."/>
            <person name="Ovchinnikova G."/>
            <person name="Zeytun A."/>
            <person name="Detter J.C."/>
            <person name="Han C."/>
            <person name="Land M."/>
            <person name="Hauser L."/>
            <person name="Markowitz V."/>
            <person name="Cheng J.-F."/>
            <person name="Hugenholtz P."/>
            <person name="Woyke T."/>
            <person name="Wu D."/>
            <person name="Tindall B."/>
            <person name="Pomrenke H."/>
            <person name="Brambilla E."/>
            <person name="Klenk H.-P."/>
            <person name="Eisen J.A."/>
        </authorList>
    </citation>
    <scope>NUCLEOTIDE SEQUENCE [LARGE SCALE GENOMIC DNA]</scope>
    <source>
        <strain evidence="3">DSM 15883 / CIP 108006 / LMG 21964 / BA134</strain>
    </source>
</reference>
<evidence type="ECO:0000256" key="1">
    <source>
        <dbReference type="SAM" id="Phobius"/>
    </source>
</evidence>
<keyword evidence="1" id="KW-1133">Transmembrane helix</keyword>
<protein>
    <submittedName>
        <fullName evidence="2">Uncharacterized protein</fullName>
    </submittedName>
</protein>
<proteinExistence type="predicted"/>